<dbReference type="InterPro" id="IPR051681">
    <property type="entry name" value="Ser/Thr_Kinases-Pseudokinases"/>
</dbReference>
<proteinExistence type="predicted"/>
<dbReference type="SUPFAM" id="SSF47986">
    <property type="entry name" value="DEATH domain"/>
    <property type="match status" value="1"/>
</dbReference>
<feature type="domain" description="Protein kinase" evidence="3">
    <location>
        <begin position="261"/>
        <end position="551"/>
    </location>
</feature>
<dbReference type="PROSITE" id="PS50011">
    <property type="entry name" value="PROTEIN_KINASE_DOM"/>
    <property type="match status" value="1"/>
</dbReference>
<gene>
    <name evidence="5" type="ORF">GBAR_LOCUS15285</name>
</gene>
<reference evidence="5" key="1">
    <citation type="submission" date="2023-03" db="EMBL/GenBank/DDBJ databases">
        <authorList>
            <person name="Steffen K."/>
            <person name="Cardenas P."/>
        </authorList>
    </citation>
    <scope>NUCLEOTIDE SEQUENCE</scope>
</reference>
<keyword evidence="5" id="KW-0808">Transferase</keyword>
<dbReference type="PROSITE" id="PS00107">
    <property type="entry name" value="PROTEIN_KINASE_ATP"/>
    <property type="match status" value="1"/>
</dbReference>
<evidence type="ECO:0000313" key="5">
    <source>
        <dbReference type="EMBL" id="CAI8026624.1"/>
    </source>
</evidence>
<dbReference type="InterPro" id="IPR000719">
    <property type="entry name" value="Prot_kinase_dom"/>
</dbReference>
<dbReference type="PROSITE" id="PS50209">
    <property type="entry name" value="CARD"/>
    <property type="match status" value="1"/>
</dbReference>
<feature type="region of interest" description="Disordered" evidence="2">
    <location>
        <begin position="199"/>
        <end position="239"/>
    </location>
</feature>
<keyword evidence="5" id="KW-0418">Kinase</keyword>
<evidence type="ECO:0000313" key="6">
    <source>
        <dbReference type="Proteomes" id="UP001174909"/>
    </source>
</evidence>
<sequence length="725" mass="81089">MLKPKVKAGSFLVTFFVPNSVLERLKTDIPKKDLFEEFGVTQLDINGHCVYCDGGETPLALTEEAMKTTAVPRFMEISATLPSMDASSASSNRAPENGLSINAILEECLNNPCDYNSSVLAPGTNGSDEAAYYVDPIAVTLKSSESDEMDSKEAAHLPEPAVCETKLPAEDASLRTLAVAEEAKTTSAVVVPGFSENIDTSTTSQHQSSDEATYSDIVVAPTKSSGPGDRDSREPTSAFSNKGGILSEFPELQPFVLSNVHPTGVTIGFGSYGRVEEVRVSGAICAAKKVHDIFQLTEFHNISNHFVRECRLMSTLRHPNIVQFLGIASVPDSQLPVLIMEKLQTNLHDFLVNTPDPDSTRPFFPPSLKCSILHNVASGLAYLHEQTPPIIHRDLSAKNILLTSDKVAKITDLGTARLFPYVRATATMTMMPGALSYMPPEAMENRLPEENEVQPVKAKYGTSIDVFSFGVVTIFTLSESFPYELLAPNYREFESSQLKARTEFERREKYMKIICKALSDEHPLIMMIKDCLDFPEKRPSIQSVLHLLDELKSRGIKDKQIHMNQLQSKAMKPLEGQEEVQNYTGSDANINQISYLHPLPEIAFDDWRYYAYAAEQRRILVRNNRRFRQEVDIEAIYPYLNEQGLLSDHERDILQNHYHTRQFKIDKLLQWIPMKGDDAVDMFVYCLRRSSHKAISHKELADLFQHNQGIKQLIPTQPPALAVTK</sequence>
<dbReference type="SUPFAM" id="SSF56112">
    <property type="entry name" value="Protein kinase-like (PK-like)"/>
    <property type="match status" value="1"/>
</dbReference>
<dbReference type="InterPro" id="IPR017441">
    <property type="entry name" value="Protein_kinase_ATP_BS"/>
</dbReference>
<dbReference type="Pfam" id="PF00619">
    <property type="entry name" value="CARD"/>
    <property type="match status" value="1"/>
</dbReference>
<name>A0AA35SBH4_GEOBA</name>
<organism evidence="5 6">
    <name type="scientific">Geodia barretti</name>
    <name type="common">Barrett's horny sponge</name>
    <dbReference type="NCBI Taxonomy" id="519541"/>
    <lineage>
        <taxon>Eukaryota</taxon>
        <taxon>Metazoa</taxon>
        <taxon>Porifera</taxon>
        <taxon>Demospongiae</taxon>
        <taxon>Heteroscleromorpha</taxon>
        <taxon>Tetractinellida</taxon>
        <taxon>Astrophorina</taxon>
        <taxon>Geodiidae</taxon>
        <taxon>Geodia</taxon>
    </lineage>
</organism>
<dbReference type="InterPro" id="IPR011009">
    <property type="entry name" value="Kinase-like_dom_sf"/>
</dbReference>
<keyword evidence="1" id="KW-0067">ATP-binding</keyword>
<dbReference type="EMBL" id="CASHTH010002224">
    <property type="protein sequence ID" value="CAI8026624.1"/>
    <property type="molecule type" value="Genomic_DNA"/>
</dbReference>
<dbReference type="GO" id="GO:0005524">
    <property type="term" value="F:ATP binding"/>
    <property type="evidence" value="ECO:0007669"/>
    <property type="project" value="UniProtKB-UniRule"/>
</dbReference>
<dbReference type="CDD" id="cd01671">
    <property type="entry name" value="CARD"/>
    <property type="match status" value="1"/>
</dbReference>
<dbReference type="Gene3D" id="1.10.533.10">
    <property type="entry name" value="Death Domain, Fas"/>
    <property type="match status" value="1"/>
</dbReference>
<dbReference type="Gene3D" id="1.10.510.10">
    <property type="entry name" value="Transferase(Phosphotransferase) domain 1"/>
    <property type="match status" value="1"/>
</dbReference>
<dbReference type="AlphaFoldDB" id="A0AA35SBH4"/>
<feature type="binding site" evidence="1">
    <location>
        <position position="289"/>
    </location>
    <ligand>
        <name>ATP</name>
        <dbReference type="ChEBI" id="CHEBI:30616"/>
    </ligand>
</feature>
<feature type="non-terminal residue" evidence="5">
    <location>
        <position position="1"/>
    </location>
</feature>
<keyword evidence="6" id="KW-1185">Reference proteome</keyword>
<keyword evidence="1" id="KW-0547">Nucleotide-binding</keyword>
<dbReference type="Proteomes" id="UP001174909">
    <property type="component" value="Unassembled WGS sequence"/>
</dbReference>
<dbReference type="InterPro" id="IPR011029">
    <property type="entry name" value="DEATH-like_dom_sf"/>
</dbReference>
<protein>
    <submittedName>
        <fullName evidence="5">Probable tyrosine-protein kinase DDB_G0283397</fullName>
    </submittedName>
</protein>
<dbReference type="PANTHER" id="PTHR44329">
    <property type="entry name" value="SERINE/THREONINE-PROTEIN KINASE TNNI3K-RELATED"/>
    <property type="match status" value="1"/>
</dbReference>
<evidence type="ECO:0000259" key="4">
    <source>
        <dbReference type="PROSITE" id="PS50209"/>
    </source>
</evidence>
<dbReference type="GO" id="GO:0004674">
    <property type="term" value="F:protein serine/threonine kinase activity"/>
    <property type="evidence" value="ECO:0007669"/>
    <property type="project" value="TreeGrafter"/>
</dbReference>
<evidence type="ECO:0000256" key="2">
    <source>
        <dbReference type="SAM" id="MobiDB-lite"/>
    </source>
</evidence>
<comment type="caution">
    <text evidence="5">The sequence shown here is derived from an EMBL/GenBank/DDBJ whole genome shotgun (WGS) entry which is preliminary data.</text>
</comment>
<dbReference type="InterPro" id="IPR001315">
    <property type="entry name" value="CARD"/>
</dbReference>
<evidence type="ECO:0000256" key="1">
    <source>
        <dbReference type="PROSITE-ProRule" id="PRU10141"/>
    </source>
</evidence>
<accession>A0AA35SBH4</accession>
<dbReference type="GO" id="GO:0042981">
    <property type="term" value="P:regulation of apoptotic process"/>
    <property type="evidence" value="ECO:0007669"/>
    <property type="project" value="InterPro"/>
</dbReference>
<dbReference type="PROSITE" id="PS00109">
    <property type="entry name" value="PROTEIN_KINASE_TYR"/>
    <property type="match status" value="1"/>
</dbReference>
<dbReference type="InterPro" id="IPR008266">
    <property type="entry name" value="Tyr_kinase_AS"/>
</dbReference>
<feature type="domain" description="CARD" evidence="4">
    <location>
        <begin position="612"/>
        <end position="702"/>
    </location>
</feature>
<evidence type="ECO:0000259" key="3">
    <source>
        <dbReference type="PROSITE" id="PS50011"/>
    </source>
</evidence>
<dbReference type="Gene3D" id="3.30.200.20">
    <property type="entry name" value="Phosphorylase Kinase, domain 1"/>
    <property type="match status" value="1"/>
</dbReference>
<dbReference type="Pfam" id="PF00069">
    <property type="entry name" value="Pkinase"/>
    <property type="match status" value="1"/>
</dbReference>